<organism evidence="1">
    <name type="scientific">marine metagenome</name>
    <dbReference type="NCBI Taxonomy" id="408172"/>
    <lineage>
        <taxon>unclassified sequences</taxon>
        <taxon>metagenomes</taxon>
        <taxon>ecological metagenomes</taxon>
    </lineage>
</organism>
<evidence type="ECO:0008006" key="2">
    <source>
        <dbReference type="Google" id="ProtNLM"/>
    </source>
</evidence>
<proteinExistence type="predicted"/>
<dbReference type="NCBIfam" id="NF003816">
    <property type="entry name" value="PRK05406.1-5"/>
    <property type="match status" value="1"/>
</dbReference>
<gene>
    <name evidence="1" type="ORF">METZ01_LOCUS165421</name>
</gene>
<dbReference type="CDD" id="cd10801">
    <property type="entry name" value="LamB_YcsF_like_1"/>
    <property type="match status" value="1"/>
</dbReference>
<dbReference type="PANTHER" id="PTHR30292">
    <property type="entry name" value="UNCHARACTERIZED PROTEIN YBGL-RELATED"/>
    <property type="match status" value="1"/>
</dbReference>
<dbReference type="GO" id="GO:0005975">
    <property type="term" value="P:carbohydrate metabolic process"/>
    <property type="evidence" value="ECO:0007669"/>
    <property type="project" value="InterPro"/>
</dbReference>
<evidence type="ECO:0000313" key="1">
    <source>
        <dbReference type="EMBL" id="SVB12567.1"/>
    </source>
</evidence>
<name>A0A382BHA0_9ZZZZ</name>
<dbReference type="AlphaFoldDB" id="A0A382BHA0"/>
<accession>A0A382BHA0</accession>
<dbReference type="EMBL" id="UINC01029595">
    <property type="protein sequence ID" value="SVB12567.1"/>
    <property type="molecule type" value="Genomic_DNA"/>
</dbReference>
<dbReference type="NCBIfam" id="NF003814">
    <property type="entry name" value="PRK05406.1-3"/>
    <property type="match status" value="1"/>
</dbReference>
<dbReference type="Pfam" id="PF03746">
    <property type="entry name" value="LamB_YcsF"/>
    <property type="match status" value="1"/>
</dbReference>
<protein>
    <recommendedName>
        <fullName evidence="2">LamB/YcsF family protein</fullName>
    </recommendedName>
</protein>
<reference evidence="1" key="1">
    <citation type="submission" date="2018-05" db="EMBL/GenBank/DDBJ databases">
        <authorList>
            <person name="Lanie J.A."/>
            <person name="Ng W.-L."/>
            <person name="Kazmierczak K.M."/>
            <person name="Andrzejewski T.M."/>
            <person name="Davidsen T.M."/>
            <person name="Wayne K.J."/>
            <person name="Tettelin H."/>
            <person name="Glass J.I."/>
            <person name="Rusch D."/>
            <person name="Podicherti R."/>
            <person name="Tsui H.-C.T."/>
            <person name="Winkler M.E."/>
        </authorList>
    </citation>
    <scope>NUCLEOTIDE SEQUENCE</scope>
</reference>
<dbReference type="InterPro" id="IPR005501">
    <property type="entry name" value="LamB/YcsF/PxpA-like"/>
</dbReference>
<sequence length="243" mass="27179">MGEVDELLKNNTYSKLMDQVTSINVACGGHAGDMNMMRKIIQIAKTKDVKIGAHPSYPDRKNFGRYDLKINPKELSESIASQINDLIKVAKIERITIDHVKPHGALYNSAAKNKDLAKIICNVVKTINPEMPIMCLAESPMVSVIRNMGLKPISEAFADRTYEKDGSLRKRSLNRALIVDPMDAAKQAKFISFQKKVVAYDGSEVLINSETICVHSDTPNAIEIAKTIKHELKKKLRHHITKQ</sequence>
<dbReference type="SUPFAM" id="SSF88713">
    <property type="entry name" value="Glycoside hydrolase/deacetylase"/>
    <property type="match status" value="1"/>
</dbReference>
<dbReference type="Gene3D" id="3.20.20.370">
    <property type="entry name" value="Glycoside hydrolase/deacetylase"/>
    <property type="match status" value="1"/>
</dbReference>
<dbReference type="InterPro" id="IPR011330">
    <property type="entry name" value="Glyco_hydro/deAcase_b/a-brl"/>
</dbReference>
<dbReference type="PANTHER" id="PTHR30292:SF0">
    <property type="entry name" value="5-OXOPROLINASE SUBUNIT A"/>
    <property type="match status" value="1"/>
</dbReference>